<dbReference type="PANTHER" id="PTHR30032">
    <property type="entry name" value="N-ACETYLMURAMOYL-L-ALANINE AMIDASE-RELATED"/>
    <property type="match status" value="1"/>
</dbReference>
<accession>A0ABW5BYE3</accession>
<protein>
    <submittedName>
        <fullName evidence="3">Stage II sporulation protein D</fullName>
    </submittedName>
</protein>
<keyword evidence="1" id="KW-0812">Transmembrane</keyword>
<dbReference type="InterPro" id="IPR051922">
    <property type="entry name" value="Bact_Sporulation_Assoc"/>
</dbReference>
<feature type="transmembrane region" description="Helical" evidence="1">
    <location>
        <begin position="7"/>
        <end position="30"/>
    </location>
</feature>
<dbReference type="Pfam" id="PF08486">
    <property type="entry name" value="SpoIID"/>
    <property type="match status" value="1"/>
</dbReference>
<dbReference type="NCBIfam" id="TIGR02669">
    <property type="entry name" value="SpoIID_LytB"/>
    <property type="match status" value="1"/>
</dbReference>
<dbReference type="Proteomes" id="UP001597318">
    <property type="component" value="Unassembled WGS sequence"/>
</dbReference>
<keyword evidence="4" id="KW-1185">Reference proteome</keyword>
<dbReference type="PANTHER" id="PTHR30032:SF4">
    <property type="entry name" value="AMIDASE ENHANCER"/>
    <property type="match status" value="1"/>
</dbReference>
<name>A0ABW5BYE3_9BACI</name>
<evidence type="ECO:0000259" key="2">
    <source>
        <dbReference type="Pfam" id="PF08486"/>
    </source>
</evidence>
<dbReference type="EMBL" id="JBHUIK010000003">
    <property type="protein sequence ID" value="MFD2215087.1"/>
    <property type="molecule type" value="Genomic_DNA"/>
</dbReference>
<feature type="domain" description="Sporulation stage II protein D amidase enhancer LytB N-terminal" evidence="2">
    <location>
        <begin position="62"/>
        <end position="168"/>
    </location>
</feature>
<sequence>MKQVKPVLFALGGLFFIILLIPTLLVTPFMEQSKGKLGEEITVSKSEVPVLGESPLDVPVYRSQAKVVENVPLEEYVIGVVASEMPAEFEKEALKAQALAARTYITKQLMSGKKLGVPEGNAVVTDTVMHQVYKTPEELKAAWGDDYARKMEKITEAVAATQGQILTYDNQPIDASFFSTSNGYTENSEAVWQEPIPYLKSVESTWDEKSPKFYEKKIIAISQFEKLLGVNLNTSSGTIGKVTELTPGKRVAKVEIDGKEFTGTDVRDKLELKSADFTWEIKGDSVVIETKGYGHGVGMSQYGANFMAESGKTYQDIVAYYYNGTKVSEAEPFLNKYTAKQ</sequence>
<dbReference type="InterPro" id="IPR014225">
    <property type="entry name" value="Spore_II_D_firmicutes"/>
</dbReference>
<dbReference type="InterPro" id="IPR013486">
    <property type="entry name" value="SpoIID/LytB"/>
</dbReference>
<comment type="caution">
    <text evidence="3">The sequence shown here is derived from an EMBL/GenBank/DDBJ whole genome shotgun (WGS) entry which is preliminary data.</text>
</comment>
<dbReference type="NCBIfam" id="TIGR02870">
    <property type="entry name" value="spore_II_D"/>
    <property type="match status" value="1"/>
</dbReference>
<organism evidence="3 4">
    <name type="scientific">Metabacillus endolithicus</name>
    <dbReference type="NCBI Taxonomy" id="1535204"/>
    <lineage>
        <taxon>Bacteria</taxon>
        <taxon>Bacillati</taxon>
        <taxon>Bacillota</taxon>
        <taxon>Bacilli</taxon>
        <taxon>Bacillales</taxon>
        <taxon>Bacillaceae</taxon>
        <taxon>Metabacillus</taxon>
    </lineage>
</organism>
<keyword evidence="1" id="KW-1133">Transmembrane helix</keyword>
<evidence type="ECO:0000256" key="1">
    <source>
        <dbReference type="SAM" id="Phobius"/>
    </source>
</evidence>
<reference evidence="4" key="1">
    <citation type="journal article" date="2019" name="Int. J. Syst. Evol. Microbiol.">
        <title>The Global Catalogue of Microorganisms (GCM) 10K type strain sequencing project: providing services to taxonomists for standard genome sequencing and annotation.</title>
        <authorList>
            <consortium name="The Broad Institute Genomics Platform"/>
            <consortium name="The Broad Institute Genome Sequencing Center for Infectious Disease"/>
            <person name="Wu L."/>
            <person name="Ma J."/>
        </authorList>
    </citation>
    <scope>NUCLEOTIDE SEQUENCE [LARGE SCALE GENOMIC DNA]</scope>
    <source>
        <strain evidence="4">CGMCC 1.15474</strain>
    </source>
</reference>
<dbReference type="RefSeq" id="WP_247346638.1">
    <property type="nucleotide sequence ID" value="NZ_CP095550.1"/>
</dbReference>
<proteinExistence type="predicted"/>
<gene>
    <name evidence="3" type="primary">spoIID</name>
    <name evidence="3" type="ORF">ACFSKK_15460</name>
</gene>
<keyword evidence="1" id="KW-0472">Membrane</keyword>
<evidence type="ECO:0000313" key="3">
    <source>
        <dbReference type="EMBL" id="MFD2215087.1"/>
    </source>
</evidence>
<evidence type="ECO:0000313" key="4">
    <source>
        <dbReference type="Proteomes" id="UP001597318"/>
    </source>
</evidence>
<dbReference type="InterPro" id="IPR013693">
    <property type="entry name" value="SpoIID/LytB_N"/>
</dbReference>